<reference evidence="8" key="1">
    <citation type="submission" date="2021-04" db="EMBL/GenBank/DDBJ databases">
        <title>Sinoanaerobacter chloroacetimidivorans sp. nov., an obligate anaerobic bacterium isolated from anaerobic sludge.</title>
        <authorList>
            <person name="Bao Y."/>
        </authorList>
    </citation>
    <scope>NUCLEOTIDE SEQUENCE</scope>
    <source>
        <strain evidence="8">BAD-6</strain>
    </source>
</reference>
<keyword evidence="3" id="KW-1003">Cell membrane</keyword>
<evidence type="ECO:0000256" key="2">
    <source>
        <dbReference type="ARBA" id="ARBA00006386"/>
    </source>
</evidence>
<keyword evidence="5 7" id="KW-1133">Transmembrane helix</keyword>
<feature type="transmembrane region" description="Helical" evidence="7">
    <location>
        <begin position="54"/>
        <end position="78"/>
    </location>
</feature>
<keyword evidence="6 7" id="KW-0472">Membrane</keyword>
<name>A0A8J8B1B9_9FIRM</name>
<dbReference type="EMBL" id="JAGSND010000007">
    <property type="protein sequence ID" value="MBR0598568.1"/>
    <property type="molecule type" value="Genomic_DNA"/>
</dbReference>
<evidence type="ECO:0000313" key="8">
    <source>
        <dbReference type="EMBL" id="MBR0598568.1"/>
    </source>
</evidence>
<dbReference type="PANTHER" id="PTHR42775">
    <property type="entry name" value="PERMEASE RV2963-RELATED"/>
    <property type="match status" value="1"/>
</dbReference>
<comment type="subcellular location">
    <subcellularLocation>
        <location evidence="1">Cell membrane</location>
        <topology evidence="1">Multi-pass membrane protein</topology>
    </subcellularLocation>
</comment>
<evidence type="ECO:0000256" key="4">
    <source>
        <dbReference type="ARBA" id="ARBA00022692"/>
    </source>
</evidence>
<dbReference type="InterPro" id="IPR053166">
    <property type="entry name" value="UPF0718_permease"/>
</dbReference>
<evidence type="ECO:0000256" key="5">
    <source>
        <dbReference type="ARBA" id="ARBA00022989"/>
    </source>
</evidence>
<evidence type="ECO:0000256" key="7">
    <source>
        <dbReference type="SAM" id="Phobius"/>
    </source>
</evidence>
<feature type="transmembrane region" description="Helical" evidence="7">
    <location>
        <begin position="386"/>
        <end position="407"/>
    </location>
</feature>
<keyword evidence="9" id="KW-1185">Reference proteome</keyword>
<dbReference type="Pfam" id="PF03773">
    <property type="entry name" value="ArsP_1"/>
    <property type="match status" value="1"/>
</dbReference>
<feature type="transmembrane region" description="Helical" evidence="7">
    <location>
        <begin position="320"/>
        <end position="337"/>
    </location>
</feature>
<gene>
    <name evidence="8" type="ORF">KCX82_11815</name>
</gene>
<proteinExistence type="inferred from homology"/>
<evidence type="ECO:0000256" key="3">
    <source>
        <dbReference type="ARBA" id="ARBA00022475"/>
    </source>
</evidence>
<dbReference type="Proteomes" id="UP000675664">
    <property type="component" value="Unassembled WGS sequence"/>
</dbReference>
<dbReference type="AlphaFoldDB" id="A0A8J8B1B9"/>
<sequence length="408" mass="42932">MLEQQMKLALAEFWHVGWILVVLIAGISVLTGFVREYIPQEKFQQKLKNQNTVSGAIMGAMLGILTPFCSASMVPVAMGMIEMSAPFTTVLPFLISAPLTNFVVVGVIFGTFGWKIAVIYFLWVFGGAITAGLTIGRSRIKYQVKNLAEIAEEKRKGSKSSCGCGSNQNTVSPCSTKVERMICSEPIIIPCGVKEATEEPLSCSGREVITIGSCNQTQPITCSESVSIACTENEEPNEVKCCSKQVVAVSGCSAPAASANSCSAPAVSSGDHGEKARNAFRFASALFKQITPYAILGAAISGITLAFVPSTIVETYVGNGSWYAIPIAAAIGVPLYLRIEMAIPLLGTLLAKGMSMGAAMALLIGGTGASLPELAILSSMLKPKGVIAFALTIFTLATTGGILFMLII</sequence>
<keyword evidence="4 7" id="KW-0812">Transmembrane</keyword>
<comment type="similarity">
    <text evidence="2">Belongs to the UPF0718 family.</text>
</comment>
<comment type="caution">
    <text evidence="8">The sequence shown here is derived from an EMBL/GenBank/DDBJ whole genome shotgun (WGS) entry which is preliminary data.</text>
</comment>
<feature type="transmembrane region" description="Helical" evidence="7">
    <location>
        <begin position="90"/>
        <end position="112"/>
    </location>
</feature>
<evidence type="ECO:0000256" key="1">
    <source>
        <dbReference type="ARBA" id="ARBA00004651"/>
    </source>
</evidence>
<evidence type="ECO:0000256" key="6">
    <source>
        <dbReference type="ARBA" id="ARBA00023136"/>
    </source>
</evidence>
<evidence type="ECO:0000313" key="9">
    <source>
        <dbReference type="Proteomes" id="UP000675664"/>
    </source>
</evidence>
<dbReference type="GO" id="GO:0005886">
    <property type="term" value="C:plasma membrane"/>
    <property type="evidence" value="ECO:0007669"/>
    <property type="project" value="UniProtKB-SubCell"/>
</dbReference>
<feature type="transmembrane region" description="Helical" evidence="7">
    <location>
        <begin position="290"/>
        <end position="308"/>
    </location>
</feature>
<organism evidence="8 9">
    <name type="scientific">Sinanaerobacter chloroacetimidivorans</name>
    <dbReference type="NCBI Taxonomy" id="2818044"/>
    <lineage>
        <taxon>Bacteria</taxon>
        <taxon>Bacillati</taxon>
        <taxon>Bacillota</taxon>
        <taxon>Clostridia</taxon>
        <taxon>Peptostreptococcales</taxon>
        <taxon>Anaerovoracaceae</taxon>
        <taxon>Sinanaerobacter</taxon>
    </lineage>
</organism>
<accession>A0A8J8B1B9</accession>
<dbReference type="PANTHER" id="PTHR42775:SF2">
    <property type="entry name" value="PERMEASE"/>
    <property type="match status" value="1"/>
</dbReference>
<dbReference type="RefSeq" id="WP_227018689.1">
    <property type="nucleotide sequence ID" value="NZ_JAGSND010000007.1"/>
</dbReference>
<reference evidence="8" key="2">
    <citation type="submission" date="2021-04" db="EMBL/GenBank/DDBJ databases">
        <authorList>
            <person name="Liu J."/>
        </authorList>
    </citation>
    <scope>NUCLEOTIDE SEQUENCE</scope>
    <source>
        <strain evidence="8">BAD-6</strain>
    </source>
</reference>
<feature type="transmembrane region" description="Helical" evidence="7">
    <location>
        <begin position="12"/>
        <end position="34"/>
    </location>
</feature>
<dbReference type="InterPro" id="IPR005524">
    <property type="entry name" value="DUF318"/>
</dbReference>
<protein>
    <submittedName>
        <fullName evidence="8">Permease</fullName>
    </submittedName>
</protein>
<feature type="transmembrane region" description="Helical" evidence="7">
    <location>
        <begin position="118"/>
        <end position="136"/>
    </location>
</feature>